<gene>
    <name evidence="1" type="ORF">GKJPGBOP_00471</name>
</gene>
<dbReference type="EMBL" id="BHZD01000001">
    <property type="protein sequence ID" value="GCD40818.1"/>
    <property type="molecule type" value="Genomic_DNA"/>
</dbReference>
<protein>
    <recommendedName>
        <fullName evidence="3">Resolvase/invertase-type recombinase catalytic domain-containing protein</fullName>
    </recommendedName>
</protein>
<accession>A0A401VUV3</accession>
<dbReference type="SUPFAM" id="SSF53041">
    <property type="entry name" value="Resolvase-like"/>
    <property type="match status" value="1"/>
</dbReference>
<reference evidence="1 2" key="1">
    <citation type="submission" date="2018-11" db="EMBL/GenBank/DDBJ databases">
        <title>Whole genome sequence of Streptomyces paromomycinus NBRC 15454(T).</title>
        <authorList>
            <person name="Komaki H."/>
            <person name="Tamura T."/>
        </authorList>
    </citation>
    <scope>NUCLEOTIDE SEQUENCE [LARGE SCALE GENOMIC DNA]</scope>
    <source>
        <strain evidence="1 2">NBRC 15454</strain>
    </source>
</reference>
<dbReference type="InterPro" id="IPR036162">
    <property type="entry name" value="Resolvase-like_N_sf"/>
</dbReference>
<keyword evidence="2" id="KW-1185">Reference proteome</keyword>
<sequence length="146" mass="16317">MSTGPIPTSARPTANLYGNSGGARPLAFIYDRNATRSHVILDMRLEGCLTYARRHDWQVADQWIDRGDDALGPRRPRLTALLEIMRTQARIRPVLCLVHTWDRLAHDGELRIALQQRVAQAGGYVATTFDESDERAHAVLVGRSDA</sequence>
<organism evidence="1 2">
    <name type="scientific">Streptomyces paromomycinus</name>
    <name type="common">Streptomyces rimosus subsp. paromomycinus</name>
    <dbReference type="NCBI Taxonomy" id="92743"/>
    <lineage>
        <taxon>Bacteria</taxon>
        <taxon>Bacillati</taxon>
        <taxon>Actinomycetota</taxon>
        <taxon>Actinomycetes</taxon>
        <taxon>Kitasatosporales</taxon>
        <taxon>Streptomycetaceae</taxon>
        <taxon>Streptomyces</taxon>
    </lineage>
</organism>
<dbReference type="GO" id="GO:0003677">
    <property type="term" value="F:DNA binding"/>
    <property type="evidence" value="ECO:0007669"/>
    <property type="project" value="InterPro"/>
</dbReference>
<evidence type="ECO:0000313" key="1">
    <source>
        <dbReference type="EMBL" id="GCD40818.1"/>
    </source>
</evidence>
<dbReference type="RefSeq" id="WP_246177151.1">
    <property type="nucleotide sequence ID" value="NZ_BHZD01000001.1"/>
</dbReference>
<evidence type="ECO:0008006" key="3">
    <source>
        <dbReference type="Google" id="ProtNLM"/>
    </source>
</evidence>
<proteinExistence type="predicted"/>
<name>A0A401VUV3_STREY</name>
<comment type="caution">
    <text evidence="1">The sequence shown here is derived from an EMBL/GenBank/DDBJ whole genome shotgun (WGS) entry which is preliminary data.</text>
</comment>
<dbReference type="Proteomes" id="UP000286746">
    <property type="component" value="Unassembled WGS sequence"/>
</dbReference>
<evidence type="ECO:0000313" key="2">
    <source>
        <dbReference type="Proteomes" id="UP000286746"/>
    </source>
</evidence>
<dbReference type="AlphaFoldDB" id="A0A401VUV3"/>
<dbReference type="Gene3D" id="3.40.50.1390">
    <property type="entry name" value="Resolvase, N-terminal catalytic domain"/>
    <property type="match status" value="1"/>
</dbReference>
<dbReference type="GO" id="GO:0000150">
    <property type="term" value="F:DNA strand exchange activity"/>
    <property type="evidence" value="ECO:0007669"/>
    <property type="project" value="InterPro"/>
</dbReference>